<dbReference type="RefSeq" id="WP_110312371.1">
    <property type="nucleotide sequence ID" value="NZ_QICL01000037.1"/>
</dbReference>
<organism evidence="1 2">
    <name type="scientific">Dysgonomonas alginatilytica</name>
    <dbReference type="NCBI Taxonomy" id="1605892"/>
    <lineage>
        <taxon>Bacteria</taxon>
        <taxon>Pseudomonadati</taxon>
        <taxon>Bacteroidota</taxon>
        <taxon>Bacteroidia</taxon>
        <taxon>Bacteroidales</taxon>
        <taxon>Dysgonomonadaceae</taxon>
        <taxon>Dysgonomonas</taxon>
    </lineage>
</organism>
<protein>
    <submittedName>
        <fullName evidence="1">Concanavalin A-like lectin/glucanase superfamily protein</fullName>
    </submittedName>
</protein>
<evidence type="ECO:0000313" key="2">
    <source>
        <dbReference type="Proteomes" id="UP000247973"/>
    </source>
</evidence>
<keyword evidence="1" id="KW-0430">Lectin</keyword>
<sequence>MKQNKLYKIGVWAISLLLIFPLLIGCSSDDKEVFVLGDPTELKAELAAALTLWETAAPTDFEQVSLDEFKETLTTIQGVLSQGGLSSQEIINMTIHLREAQNRFLRSKLLGIPAEALIAGWAFDEGEGSSLVSDGMKKLTANLTAGPSKIFPTLTMPEFVDGVKGKAIHFKNGSHLEIPNYAPADFLGQQLSIAVWLKPDVTKGGNYVASLNYWNNWKFQIQEQGKAFFTVQTTQGFTDADNEYDQSVAPGRWAHVVVSLDLSSQKLSFYVNGRLTKEWTSTTKPNLGGAHMPPFASPLNKQLPLMIGTATTYDEAVASWTWSGWDTPTSWDHFEGAMDEIKFYNIALIEGQVKALYNEEIAPVQ</sequence>
<name>A0A2V3PIC8_9BACT</name>
<gene>
    <name evidence="1" type="ORF">CLV62_13731</name>
</gene>
<comment type="caution">
    <text evidence="1">The sequence shown here is derived from an EMBL/GenBank/DDBJ whole genome shotgun (WGS) entry which is preliminary data.</text>
</comment>
<proteinExistence type="predicted"/>
<dbReference type="Gene3D" id="2.60.120.200">
    <property type="match status" value="1"/>
</dbReference>
<dbReference type="AlphaFoldDB" id="A0A2V3PIC8"/>
<dbReference type="Pfam" id="PF13385">
    <property type="entry name" value="Laminin_G_3"/>
    <property type="match status" value="1"/>
</dbReference>
<dbReference type="Proteomes" id="UP000247973">
    <property type="component" value="Unassembled WGS sequence"/>
</dbReference>
<dbReference type="GO" id="GO:0004553">
    <property type="term" value="F:hydrolase activity, hydrolyzing O-glycosyl compounds"/>
    <property type="evidence" value="ECO:0007669"/>
    <property type="project" value="UniProtKB-ARBA"/>
</dbReference>
<dbReference type="EMBL" id="QICL01000037">
    <property type="protein sequence ID" value="PXV59365.1"/>
    <property type="molecule type" value="Genomic_DNA"/>
</dbReference>
<reference evidence="1 2" key="1">
    <citation type="submission" date="2018-03" db="EMBL/GenBank/DDBJ databases">
        <title>Genomic Encyclopedia of Archaeal and Bacterial Type Strains, Phase II (KMG-II): from individual species to whole genera.</title>
        <authorList>
            <person name="Goeker M."/>
        </authorList>
    </citation>
    <scope>NUCLEOTIDE SEQUENCE [LARGE SCALE GENOMIC DNA]</scope>
    <source>
        <strain evidence="1 2">DSM 100214</strain>
    </source>
</reference>
<evidence type="ECO:0000313" key="1">
    <source>
        <dbReference type="EMBL" id="PXV59365.1"/>
    </source>
</evidence>
<accession>A0A2V3PIC8</accession>
<keyword evidence="2" id="KW-1185">Reference proteome</keyword>
<dbReference type="GO" id="GO:0005975">
    <property type="term" value="P:carbohydrate metabolic process"/>
    <property type="evidence" value="ECO:0007669"/>
    <property type="project" value="UniProtKB-ARBA"/>
</dbReference>
<dbReference type="SUPFAM" id="SSF49899">
    <property type="entry name" value="Concanavalin A-like lectins/glucanases"/>
    <property type="match status" value="1"/>
</dbReference>
<dbReference type="GO" id="GO:0030246">
    <property type="term" value="F:carbohydrate binding"/>
    <property type="evidence" value="ECO:0007669"/>
    <property type="project" value="UniProtKB-KW"/>
</dbReference>
<dbReference type="OrthoDB" id="9814380at2"/>
<dbReference type="InterPro" id="IPR013320">
    <property type="entry name" value="ConA-like_dom_sf"/>
</dbReference>
<dbReference type="PROSITE" id="PS51257">
    <property type="entry name" value="PROKAR_LIPOPROTEIN"/>
    <property type="match status" value="1"/>
</dbReference>